<organism evidence="2 3">
    <name type="scientific">Wolfiporia cocos (strain MD-104)</name>
    <name type="common">Brown rot fungus</name>
    <dbReference type="NCBI Taxonomy" id="742152"/>
    <lineage>
        <taxon>Eukaryota</taxon>
        <taxon>Fungi</taxon>
        <taxon>Dikarya</taxon>
        <taxon>Basidiomycota</taxon>
        <taxon>Agaricomycotina</taxon>
        <taxon>Agaricomycetes</taxon>
        <taxon>Polyporales</taxon>
        <taxon>Phaeolaceae</taxon>
        <taxon>Wolfiporia</taxon>
    </lineage>
</organism>
<feature type="compositionally biased region" description="Low complexity" evidence="1">
    <location>
        <begin position="1028"/>
        <end position="1041"/>
    </location>
</feature>
<feature type="compositionally biased region" description="Basic and acidic residues" evidence="1">
    <location>
        <begin position="183"/>
        <end position="194"/>
    </location>
</feature>
<feature type="compositionally biased region" description="Low complexity" evidence="1">
    <location>
        <begin position="99"/>
        <end position="108"/>
    </location>
</feature>
<feature type="compositionally biased region" description="Low complexity" evidence="1">
    <location>
        <begin position="278"/>
        <end position="287"/>
    </location>
</feature>
<feature type="compositionally biased region" description="Low complexity" evidence="1">
    <location>
        <begin position="912"/>
        <end position="950"/>
    </location>
</feature>
<reference evidence="2 3" key="1">
    <citation type="journal article" date="2012" name="Science">
        <title>The Paleozoic origin of enzymatic lignin decomposition reconstructed from 31 fungal genomes.</title>
        <authorList>
            <person name="Floudas D."/>
            <person name="Binder M."/>
            <person name="Riley R."/>
            <person name="Barry K."/>
            <person name="Blanchette R.A."/>
            <person name="Henrissat B."/>
            <person name="Martinez A.T."/>
            <person name="Otillar R."/>
            <person name="Spatafora J.W."/>
            <person name="Yadav J.S."/>
            <person name="Aerts A."/>
            <person name="Benoit I."/>
            <person name="Boyd A."/>
            <person name="Carlson A."/>
            <person name="Copeland A."/>
            <person name="Coutinho P.M."/>
            <person name="de Vries R.P."/>
            <person name="Ferreira P."/>
            <person name="Findley K."/>
            <person name="Foster B."/>
            <person name="Gaskell J."/>
            <person name="Glotzer D."/>
            <person name="Gorecki P."/>
            <person name="Heitman J."/>
            <person name="Hesse C."/>
            <person name="Hori C."/>
            <person name="Igarashi K."/>
            <person name="Jurgens J.A."/>
            <person name="Kallen N."/>
            <person name="Kersten P."/>
            <person name="Kohler A."/>
            <person name="Kuees U."/>
            <person name="Kumar T.K.A."/>
            <person name="Kuo A."/>
            <person name="LaButti K."/>
            <person name="Larrondo L.F."/>
            <person name="Lindquist E."/>
            <person name="Ling A."/>
            <person name="Lombard V."/>
            <person name="Lucas S."/>
            <person name="Lundell T."/>
            <person name="Martin R."/>
            <person name="McLaughlin D.J."/>
            <person name="Morgenstern I."/>
            <person name="Morin E."/>
            <person name="Murat C."/>
            <person name="Nagy L.G."/>
            <person name="Nolan M."/>
            <person name="Ohm R.A."/>
            <person name="Patyshakuliyeva A."/>
            <person name="Rokas A."/>
            <person name="Ruiz-Duenas F.J."/>
            <person name="Sabat G."/>
            <person name="Salamov A."/>
            <person name="Samejima M."/>
            <person name="Schmutz J."/>
            <person name="Slot J.C."/>
            <person name="St John F."/>
            <person name="Stenlid J."/>
            <person name="Sun H."/>
            <person name="Sun S."/>
            <person name="Syed K."/>
            <person name="Tsang A."/>
            <person name="Wiebenga A."/>
            <person name="Young D."/>
            <person name="Pisabarro A."/>
            <person name="Eastwood D.C."/>
            <person name="Martin F."/>
            <person name="Cullen D."/>
            <person name="Grigoriev I.V."/>
            <person name="Hibbett D.S."/>
        </authorList>
    </citation>
    <scope>NUCLEOTIDE SEQUENCE [LARGE SCALE GENOMIC DNA]</scope>
    <source>
        <strain evidence="2 3">MD-104</strain>
    </source>
</reference>
<feature type="compositionally biased region" description="Basic and acidic residues" evidence="1">
    <location>
        <begin position="1218"/>
        <end position="1233"/>
    </location>
</feature>
<feature type="compositionally biased region" description="Acidic residues" evidence="1">
    <location>
        <begin position="1161"/>
        <end position="1180"/>
    </location>
</feature>
<evidence type="ECO:0000313" key="3">
    <source>
        <dbReference type="Proteomes" id="UP000218811"/>
    </source>
</evidence>
<feature type="region of interest" description="Disordered" evidence="1">
    <location>
        <begin position="393"/>
        <end position="421"/>
    </location>
</feature>
<protein>
    <submittedName>
        <fullName evidence="2">Uncharacterized protein</fullName>
    </submittedName>
</protein>
<feature type="compositionally biased region" description="Low complexity" evidence="1">
    <location>
        <begin position="1049"/>
        <end position="1080"/>
    </location>
</feature>
<feature type="compositionally biased region" description="Basic residues" evidence="1">
    <location>
        <begin position="1"/>
        <end position="10"/>
    </location>
</feature>
<feature type="compositionally biased region" description="Basic and acidic residues" evidence="1">
    <location>
        <begin position="963"/>
        <end position="976"/>
    </location>
</feature>
<keyword evidence="3" id="KW-1185">Reference proteome</keyword>
<gene>
    <name evidence="2" type="ORF">WOLCODRAFT_157880</name>
</gene>
<accession>A0A2H3JME9</accession>
<sequence>MQLLRRKRSASLRAAREPSPSPDIAPAAHQPPVLPAAYAHTWHAGAGGPGEGGNERGEGDVGALPLYARFATVGAGGALGGGIGIGEGDGWGDEVQRAVEQAGAAAEGARAEGARVDGDAEREARRARRRERDRERDADAEADAPARRQTRRRGPPLSPSAYAASPRLSKRASASTHAAPGEGRGRRGAPERDGGAAAPLAREGSTQAAARARDDVEGVEREGGVPALAEAHAQQPEPGHAGPAREQGAYESEGSAEGPARAGQPRRKYSLLAALGLGRRGADGSSSDEVRDEVSASAVTSWLTSPDWAGPGGGEAPAGTGRTDAARRRRTLPLRRGAFLGHRDGVLAVLPAGGYKRRQQRGPRARLAALCPRPRYPADLALFTVAMHMLTRAHTQAQPPRGREKGKRRDAPAAVSAAVPPRPRHRAIAARHLAIQPPGHSVRGSHDATRCAYVVLVSSLARGRPIALASGCSSLMPNVCLTGARVGDCALVTRCHAPRACSVRVARTCPVRACHRVRMWRLVAGWAGPGVRWSTCGAPVARQMAAKRLARRAWGAMCFDCRGWHASQLSLARSSELTRTVQVPTSCGRRVARCAEAVTDGRARSGGVPCAALARCRRPRCARRRPGACMLAARVGVTVGLGADLDWGSSAADTCARGQTTAVRACPRSSCIPSGDRASRLISVRPLHARIMSAASVLPLPAPPLGSARLPLRLCIPPSAFAPAAASAPRTPAMRRASSHSLRAHPQMHLQQMQQMQMQQMQQMQSLQMMQMQMMHGAYAGQNFDGSVYQGQGGSVYQGQGGSGYPSQSPSHIQSQNQGAYQAPPGAYLPQTQAQSPSQSRRPSANHHQSAGPAQPQSRSQSQSQSQSRRPSAGAGQPQWQPQSQSQYQSQPHPQYQPQPQPHPQYQPQPQPQSQSQPQPQYQPQPQSQSRSQPPSRSQSRRPSASGAHPAPAPPAQGLPGGDARRVERMTSRESAKVIQTSREAVGVASPRMVARKAPPALGHDAQQLLSPPLSPPEDIRPRRASRQPQQMQPVQVQPVQREPSARAQQTQSEQQPTQSDPWQKQSDPQQRQSEQQQKQTVPEPGRPRIFAAMPPAGDPGESGSDDEDEDVPLAQSPLVRGRPRIFEAMDNAAAGLGPSPGIGLGLDIDGRGPVAGAAESTEDKDERGMDDDDDDDDERAYENTCGYPTPRSASPATREGGAGAVEAQVVRLSTDPGAERVRSETDELERVHVPAADAVEVSAAARTGMRLPRRKSRSVPPAGTHARARSASREGGWRAWFGRGASKERQGAADGAGSSHGHDAAQAQTLQRAVEDAIGRQAPGFAEERGREQERRARK</sequence>
<feature type="compositionally biased region" description="Low complexity" evidence="1">
    <location>
        <begin position="1293"/>
        <end position="1308"/>
    </location>
</feature>
<evidence type="ECO:0000256" key="1">
    <source>
        <dbReference type="SAM" id="MobiDB-lite"/>
    </source>
</evidence>
<dbReference type="Proteomes" id="UP000218811">
    <property type="component" value="Unassembled WGS sequence"/>
</dbReference>
<feature type="compositionally biased region" description="Basic and acidic residues" evidence="1">
    <location>
        <begin position="109"/>
        <end position="139"/>
    </location>
</feature>
<name>A0A2H3JME9_WOLCO</name>
<proteinExistence type="predicted"/>
<feature type="compositionally biased region" description="Basic and acidic residues" evidence="1">
    <location>
        <begin position="401"/>
        <end position="411"/>
    </location>
</feature>
<feature type="compositionally biased region" description="Low complexity" evidence="1">
    <location>
        <begin position="830"/>
        <end position="894"/>
    </location>
</feature>
<evidence type="ECO:0000313" key="2">
    <source>
        <dbReference type="EMBL" id="PCH37177.1"/>
    </source>
</evidence>
<dbReference type="EMBL" id="KB467909">
    <property type="protein sequence ID" value="PCH37177.1"/>
    <property type="molecule type" value="Genomic_DNA"/>
</dbReference>
<feature type="region of interest" description="Disordered" evidence="1">
    <location>
        <begin position="278"/>
        <end position="327"/>
    </location>
</feature>
<feature type="compositionally biased region" description="Basic and acidic residues" evidence="1">
    <location>
        <begin position="211"/>
        <end position="223"/>
    </location>
</feature>
<feature type="region of interest" description="Disordered" evidence="1">
    <location>
        <begin position="799"/>
        <end position="1340"/>
    </location>
</feature>
<feature type="region of interest" description="Disordered" evidence="1">
    <location>
        <begin position="99"/>
        <end position="266"/>
    </location>
</feature>
<feature type="non-terminal residue" evidence="2">
    <location>
        <position position="1340"/>
    </location>
</feature>
<feature type="compositionally biased region" description="Pro residues" evidence="1">
    <location>
        <begin position="895"/>
        <end position="911"/>
    </location>
</feature>
<feature type="compositionally biased region" description="Low complexity" evidence="1">
    <location>
        <begin position="1234"/>
        <end position="1246"/>
    </location>
</feature>
<feature type="region of interest" description="Disordered" evidence="1">
    <location>
        <begin position="1"/>
        <end position="58"/>
    </location>
</feature>
<feature type="compositionally biased region" description="Basic and acidic residues" evidence="1">
    <location>
        <begin position="1327"/>
        <end position="1340"/>
    </location>
</feature>
<dbReference type="STRING" id="742152.A0A2H3JME9"/>